<dbReference type="EMBL" id="CAJNDS010002210">
    <property type="protein sequence ID" value="CAE7374265.1"/>
    <property type="molecule type" value="Genomic_DNA"/>
</dbReference>
<feature type="compositionally biased region" description="Polar residues" evidence="1">
    <location>
        <begin position="31"/>
        <end position="52"/>
    </location>
</feature>
<reference evidence="2" key="1">
    <citation type="submission" date="2021-02" db="EMBL/GenBank/DDBJ databases">
        <authorList>
            <person name="Dougan E. K."/>
            <person name="Rhodes N."/>
            <person name="Thang M."/>
            <person name="Chan C."/>
        </authorList>
    </citation>
    <scope>NUCLEOTIDE SEQUENCE</scope>
</reference>
<feature type="region of interest" description="Disordered" evidence="1">
    <location>
        <begin position="162"/>
        <end position="210"/>
    </location>
</feature>
<organism evidence="2 3">
    <name type="scientific">Symbiodinium natans</name>
    <dbReference type="NCBI Taxonomy" id="878477"/>
    <lineage>
        <taxon>Eukaryota</taxon>
        <taxon>Sar</taxon>
        <taxon>Alveolata</taxon>
        <taxon>Dinophyceae</taxon>
        <taxon>Suessiales</taxon>
        <taxon>Symbiodiniaceae</taxon>
        <taxon>Symbiodinium</taxon>
    </lineage>
</organism>
<feature type="region of interest" description="Disordered" evidence="1">
    <location>
        <begin position="23"/>
        <end position="110"/>
    </location>
</feature>
<keyword evidence="3" id="KW-1185">Reference proteome</keyword>
<evidence type="ECO:0000256" key="1">
    <source>
        <dbReference type="SAM" id="MobiDB-lite"/>
    </source>
</evidence>
<feature type="region of interest" description="Disordered" evidence="1">
    <location>
        <begin position="228"/>
        <end position="291"/>
    </location>
</feature>
<feature type="region of interest" description="Disordered" evidence="1">
    <location>
        <begin position="431"/>
        <end position="504"/>
    </location>
</feature>
<comment type="caution">
    <text evidence="2">The sequence shown here is derived from an EMBL/GenBank/DDBJ whole genome shotgun (WGS) entry which is preliminary data.</text>
</comment>
<proteinExistence type="predicted"/>
<feature type="compositionally biased region" description="Basic residues" evidence="1">
    <location>
        <begin position="98"/>
        <end position="109"/>
    </location>
</feature>
<feature type="compositionally biased region" description="Low complexity" evidence="1">
    <location>
        <begin position="79"/>
        <end position="89"/>
    </location>
</feature>
<feature type="compositionally biased region" description="Pro residues" evidence="1">
    <location>
        <begin position="333"/>
        <end position="344"/>
    </location>
</feature>
<feature type="region of interest" description="Disordered" evidence="1">
    <location>
        <begin position="327"/>
        <end position="371"/>
    </location>
</feature>
<dbReference type="AlphaFoldDB" id="A0A812Q7F6"/>
<sequence length="606" mass="65610">MDTADIQGKLLAYFNQLSPEARDRLLASAPAQETQPQPASGSGNAQPGQTLPTKAPPPVVTGQAQAQSPESGSTPNPAPDASASSLLADELADMKKSASTRRGQKAKALTRKDWDFIDPAQGLSWSPDQIRRAHGDGRVIPSLVFKKDGVKVPEALVKHIASTEAETSPSAQPGPLPSVSETRPAWADIQEEEALNTPLPTSTSDEDSPVIEEVIGFGGVPIAMPKIVSPWPPKQPKAPAPAESQVPPAPPAKSTPPSPGQSLPSEPTSKAPPEPEARPSASPTKPNPRMTMVYEGRTWHNFWGQDPPANAISVDWDSFWFTLEEEPMAAQPKGPPSCPPPAQPPQQAQESHQPPGTKAPPPPMPQEPEPAHKKIKCSIFGADGWILRKDQRGRVHITEADYASLEVRSLGFNIWAPQFVAGPVVPFSIISPPPTQPQSAPAQKANTSPPTAQEQTDSQNAQTQDDFTDLLGLGQDSSDRGLRNPFPNPLRTGGDFRPKATSARSMPCPHLLITPNADRRYRGTSVCLPDTFNLAPHLLKVFYVDHRERLRCMRPCSTRPHCPFGLVCAQIMSDTDSEHLDHLCSRCVEFRRAHEDPWGWFHAYAP</sequence>
<feature type="compositionally biased region" description="Pro residues" evidence="1">
    <location>
        <begin position="357"/>
        <end position="368"/>
    </location>
</feature>
<name>A0A812Q7F6_9DINO</name>
<dbReference type="Proteomes" id="UP000604046">
    <property type="component" value="Unassembled WGS sequence"/>
</dbReference>
<feature type="compositionally biased region" description="Low complexity" evidence="1">
    <location>
        <begin position="345"/>
        <end position="356"/>
    </location>
</feature>
<feature type="compositionally biased region" description="Pro residues" evidence="1">
    <location>
        <begin position="230"/>
        <end position="239"/>
    </location>
</feature>
<feature type="compositionally biased region" description="Polar residues" evidence="1">
    <location>
        <begin position="62"/>
        <end position="74"/>
    </location>
</feature>
<feature type="compositionally biased region" description="Pro residues" evidence="1">
    <location>
        <begin position="247"/>
        <end position="259"/>
    </location>
</feature>
<evidence type="ECO:0000313" key="3">
    <source>
        <dbReference type="Proteomes" id="UP000604046"/>
    </source>
</evidence>
<evidence type="ECO:0000313" key="2">
    <source>
        <dbReference type="EMBL" id="CAE7374265.1"/>
    </source>
</evidence>
<gene>
    <name evidence="2" type="ORF">SNAT2548_LOCUS20447</name>
</gene>
<accession>A0A812Q7F6</accession>
<protein>
    <submittedName>
        <fullName evidence="2">Uncharacterized protein</fullName>
    </submittedName>
</protein>
<feature type="compositionally biased region" description="Polar residues" evidence="1">
    <location>
        <begin position="446"/>
        <end position="465"/>
    </location>
</feature>